<evidence type="ECO:0000256" key="3">
    <source>
        <dbReference type="ARBA" id="ARBA00022989"/>
    </source>
</evidence>
<dbReference type="PANTHER" id="PTHR32234:SF0">
    <property type="entry name" value="THIOL:DISULFIDE INTERCHANGE PROTEIN DSBD"/>
    <property type="match status" value="1"/>
</dbReference>
<feature type="transmembrane region" description="Helical" evidence="5">
    <location>
        <begin position="7"/>
        <end position="25"/>
    </location>
</feature>
<evidence type="ECO:0000313" key="7">
    <source>
        <dbReference type="EMBL" id="GAG39910.1"/>
    </source>
</evidence>
<dbReference type="Pfam" id="PF02683">
    <property type="entry name" value="DsbD_TM"/>
    <property type="match status" value="1"/>
</dbReference>
<proteinExistence type="predicted"/>
<keyword evidence="4 5" id="KW-0472">Membrane</keyword>
<feature type="transmembrane region" description="Helical" evidence="5">
    <location>
        <begin position="74"/>
        <end position="92"/>
    </location>
</feature>
<dbReference type="PANTHER" id="PTHR32234">
    <property type="entry name" value="THIOL:DISULFIDE INTERCHANGE PROTEIN DSBD"/>
    <property type="match status" value="1"/>
</dbReference>
<accession>X0XA00</accession>
<gene>
    <name evidence="7" type="ORF">S01H1_67618</name>
</gene>
<evidence type="ECO:0000259" key="6">
    <source>
        <dbReference type="Pfam" id="PF02683"/>
    </source>
</evidence>
<dbReference type="EMBL" id="BARS01044799">
    <property type="protein sequence ID" value="GAG39910.1"/>
    <property type="molecule type" value="Genomic_DNA"/>
</dbReference>
<comment type="caution">
    <text evidence="7">The sequence shown here is derived from an EMBL/GenBank/DDBJ whole genome shotgun (WGS) entry which is preliminary data.</text>
</comment>
<feature type="transmembrane region" description="Helical" evidence="5">
    <location>
        <begin position="127"/>
        <end position="146"/>
    </location>
</feature>
<feature type="domain" description="Cytochrome C biogenesis protein transmembrane" evidence="6">
    <location>
        <begin position="1"/>
        <end position="91"/>
    </location>
</feature>
<dbReference type="GO" id="GO:0015035">
    <property type="term" value="F:protein-disulfide reductase activity"/>
    <property type="evidence" value="ECO:0007669"/>
    <property type="project" value="TreeGrafter"/>
</dbReference>
<keyword evidence="2 5" id="KW-0812">Transmembrane</keyword>
<keyword evidence="3 5" id="KW-1133">Transmembrane helix</keyword>
<dbReference type="InterPro" id="IPR003834">
    <property type="entry name" value="Cyt_c_assmbl_TM_dom"/>
</dbReference>
<feature type="transmembrane region" description="Helical" evidence="5">
    <location>
        <begin position="31"/>
        <end position="54"/>
    </location>
</feature>
<protein>
    <recommendedName>
        <fullName evidence="6">Cytochrome C biogenesis protein transmembrane domain-containing protein</fullName>
    </recommendedName>
</protein>
<dbReference type="AlphaFoldDB" id="X0XA00"/>
<dbReference type="GO" id="GO:0017004">
    <property type="term" value="P:cytochrome complex assembly"/>
    <property type="evidence" value="ECO:0007669"/>
    <property type="project" value="InterPro"/>
</dbReference>
<feature type="non-terminal residue" evidence="7">
    <location>
        <position position="148"/>
    </location>
</feature>
<evidence type="ECO:0000256" key="5">
    <source>
        <dbReference type="SAM" id="Phobius"/>
    </source>
</evidence>
<evidence type="ECO:0000256" key="2">
    <source>
        <dbReference type="ARBA" id="ARBA00022692"/>
    </source>
</evidence>
<organism evidence="7">
    <name type="scientific">marine sediment metagenome</name>
    <dbReference type="NCBI Taxonomy" id="412755"/>
    <lineage>
        <taxon>unclassified sequences</taxon>
        <taxon>metagenomes</taxon>
        <taxon>ecological metagenomes</taxon>
    </lineage>
</organism>
<dbReference type="GO" id="GO:0045454">
    <property type="term" value="P:cell redox homeostasis"/>
    <property type="evidence" value="ECO:0007669"/>
    <property type="project" value="TreeGrafter"/>
</dbReference>
<dbReference type="GO" id="GO:0016020">
    <property type="term" value="C:membrane"/>
    <property type="evidence" value="ECO:0007669"/>
    <property type="project" value="UniProtKB-SubCell"/>
</dbReference>
<reference evidence="7" key="1">
    <citation type="journal article" date="2014" name="Front. Microbiol.">
        <title>High frequency of phylogenetically diverse reductive dehalogenase-homologous genes in deep subseafloor sedimentary metagenomes.</title>
        <authorList>
            <person name="Kawai M."/>
            <person name="Futagami T."/>
            <person name="Toyoda A."/>
            <person name="Takaki Y."/>
            <person name="Nishi S."/>
            <person name="Hori S."/>
            <person name="Arai W."/>
            <person name="Tsubouchi T."/>
            <person name="Morono Y."/>
            <person name="Uchiyama I."/>
            <person name="Ito T."/>
            <person name="Fujiyama A."/>
            <person name="Inagaki F."/>
            <person name="Takami H."/>
        </authorList>
    </citation>
    <scope>NUCLEOTIDE SEQUENCE</scope>
    <source>
        <strain evidence="7">Expedition CK06-06</strain>
    </source>
</reference>
<sequence length="148" mass="15962">MGLTLGIVAAPCLGPFILGLLVYVGRMGDPFLGFLYFFVLSIGLGLPLSVLAVFSGAIVRLPKSGDWMLWIRKFMGWVLLGMAAFMISPLISHLFGRHWLLAGVSAAAGIHLGWLDKTGAKHRIFPYLKKAMGIVLVCGGIVYLVLTS</sequence>
<evidence type="ECO:0000256" key="4">
    <source>
        <dbReference type="ARBA" id="ARBA00023136"/>
    </source>
</evidence>
<evidence type="ECO:0000256" key="1">
    <source>
        <dbReference type="ARBA" id="ARBA00004141"/>
    </source>
</evidence>
<name>X0XA00_9ZZZZ</name>
<comment type="subcellular location">
    <subcellularLocation>
        <location evidence="1">Membrane</location>
        <topology evidence="1">Multi-pass membrane protein</topology>
    </subcellularLocation>
</comment>